<accession>A0A3P3VMY1</accession>
<reference evidence="3 4" key="2">
    <citation type="submission" date="2018-12" db="EMBL/GenBank/DDBJ databases">
        <title>Simiduia agarivorans gen. nov., sp. nov., a marine, agarolytic bacterium isolated from shallow coastal water from Keelung, Taiwan.</title>
        <authorList>
            <person name="Shieh W.Y."/>
        </authorList>
    </citation>
    <scope>NUCLEOTIDE SEQUENCE [LARGE SCALE GENOMIC DNA]</scope>
    <source>
        <strain evidence="3 4">GTF-13</strain>
    </source>
</reference>
<dbReference type="Gene3D" id="1.25.40.10">
    <property type="entry name" value="Tetratricopeptide repeat domain"/>
    <property type="match status" value="1"/>
</dbReference>
<sequence length="350" mass="40624">MTNRPLLIGSLLLLLSGCAQYYIKTGQLDNQLDNWEQAHQYQKAIDALDQLPPSHPNLGAYTSRRQALERQQSRFINNTDEQANALARKRQWQAAIELYQQALDGNPGQPRLQKGLDNLVAQRQIYNTKLQHQLNLEEASTLRRRLQLYSELARSDPDRRDYQRTLETLREQQQSLYQFLVRCAEDGLEFTNFTHGQHCLNLAQGIRPEQLPKKPLIQLSQRYQQLDKRSASARERRNLQQLSALEQRYKAALAQQDYLKARELLDQQEQLNPDSSHLLSTRLELEAEIEQYVAQQMQLGANAYTAGQIEQSLKIWKPLQPLSPDNLTLQADIQRAERFTQKLKSLQKTQ</sequence>
<dbReference type="AlphaFoldDB" id="A0A3P3VMY1"/>
<gene>
    <name evidence="3" type="ORF">D0544_00825</name>
</gene>
<feature type="chain" id="PRO_5018054851" description="Tetratricopeptide repeat protein" evidence="2">
    <location>
        <begin position="22"/>
        <end position="350"/>
    </location>
</feature>
<dbReference type="Proteomes" id="UP000280792">
    <property type="component" value="Unassembled WGS sequence"/>
</dbReference>
<evidence type="ECO:0000256" key="2">
    <source>
        <dbReference type="SAM" id="SignalP"/>
    </source>
</evidence>
<dbReference type="EMBL" id="QWEZ01000001">
    <property type="protein sequence ID" value="RRJ83697.1"/>
    <property type="molecule type" value="Genomic_DNA"/>
</dbReference>
<keyword evidence="2" id="KW-0732">Signal</keyword>
<proteinExistence type="predicted"/>
<protein>
    <recommendedName>
        <fullName evidence="5">Tetratricopeptide repeat protein</fullName>
    </recommendedName>
</protein>
<reference evidence="3 4" key="1">
    <citation type="submission" date="2018-08" db="EMBL/GenBank/DDBJ databases">
        <authorList>
            <person name="Khan S.A."/>
        </authorList>
    </citation>
    <scope>NUCLEOTIDE SEQUENCE [LARGE SCALE GENOMIC DNA]</scope>
    <source>
        <strain evidence="3 4">GTF-13</strain>
    </source>
</reference>
<feature type="signal peptide" evidence="2">
    <location>
        <begin position="1"/>
        <end position="21"/>
    </location>
</feature>
<organism evidence="3 4">
    <name type="scientific">Aestuariirhabdus litorea</name>
    <dbReference type="NCBI Taxonomy" id="2528527"/>
    <lineage>
        <taxon>Bacteria</taxon>
        <taxon>Pseudomonadati</taxon>
        <taxon>Pseudomonadota</taxon>
        <taxon>Gammaproteobacteria</taxon>
        <taxon>Oceanospirillales</taxon>
        <taxon>Aestuariirhabdaceae</taxon>
        <taxon>Aestuariirhabdus</taxon>
    </lineage>
</organism>
<dbReference type="RefSeq" id="WP_125013910.1">
    <property type="nucleotide sequence ID" value="NZ_QWEZ01000001.1"/>
</dbReference>
<comment type="caution">
    <text evidence="3">The sequence shown here is derived from an EMBL/GenBank/DDBJ whole genome shotgun (WGS) entry which is preliminary data.</text>
</comment>
<feature type="coiled-coil region" evidence="1">
    <location>
        <begin position="216"/>
        <end position="271"/>
    </location>
</feature>
<evidence type="ECO:0000313" key="3">
    <source>
        <dbReference type="EMBL" id="RRJ83697.1"/>
    </source>
</evidence>
<name>A0A3P3VMY1_9GAMM</name>
<evidence type="ECO:0000256" key="1">
    <source>
        <dbReference type="SAM" id="Coils"/>
    </source>
</evidence>
<keyword evidence="1" id="KW-0175">Coiled coil</keyword>
<keyword evidence="4" id="KW-1185">Reference proteome</keyword>
<evidence type="ECO:0000313" key="4">
    <source>
        <dbReference type="Proteomes" id="UP000280792"/>
    </source>
</evidence>
<evidence type="ECO:0008006" key="5">
    <source>
        <dbReference type="Google" id="ProtNLM"/>
    </source>
</evidence>
<dbReference type="InterPro" id="IPR011990">
    <property type="entry name" value="TPR-like_helical_dom_sf"/>
</dbReference>
<dbReference type="SUPFAM" id="SSF48452">
    <property type="entry name" value="TPR-like"/>
    <property type="match status" value="1"/>
</dbReference>
<dbReference type="PROSITE" id="PS51257">
    <property type="entry name" value="PROKAR_LIPOPROTEIN"/>
    <property type="match status" value="1"/>
</dbReference>